<keyword evidence="7" id="KW-0804">Transcription</keyword>
<evidence type="ECO:0000256" key="6">
    <source>
        <dbReference type="ARBA" id="ARBA00023155"/>
    </source>
</evidence>
<dbReference type="PANTHER" id="PTHR24329:SF578">
    <property type="entry name" value="HOMEOBOX PROTEIN ARISTALESS-LIKE 3"/>
    <property type="match status" value="1"/>
</dbReference>
<feature type="non-terminal residue" evidence="12">
    <location>
        <position position="1"/>
    </location>
</feature>
<comment type="similarity">
    <text evidence="2">Belongs to the paired homeobox family.</text>
</comment>
<evidence type="ECO:0000256" key="1">
    <source>
        <dbReference type="ARBA" id="ARBA00004123"/>
    </source>
</evidence>
<reference evidence="12 13" key="1">
    <citation type="submission" date="2014-04" db="EMBL/GenBank/DDBJ databases">
        <title>Genome evolution of avian class.</title>
        <authorList>
            <person name="Zhang G."/>
            <person name="Li C."/>
        </authorList>
    </citation>
    <scope>NUCLEOTIDE SEQUENCE [LARGE SCALE GENOMIC DNA]</scope>
    <source>
        <strain evidence="12">BGI_N300</strain>
    </source>
</reference>
<evidence type="ECO:0000313" key="13">
    <source>
        <dbReference type="Proteomes" id="UP000054308"/>
    </source>
</evidence>
<dbReference type="STRING" id="9244.A0A091ICN6"/>
<dbReference type="InterPro" id="IPR001356">
    <property type="entry name" value="HD"/>
</dbReference>
<evidence type="ECO:0000256" key="8">
    <source>
        <dbReference type="ARBA" id="ARBA00023242"/>
    </source>
</evidence>
<sequence>KKKKRRNRTTFSTFQLEELEKVFQKTHYPDVYAREQLALRTELTEARVQVWFQNRRAKWRKRERFG</sequence>
<dbReference type="Pfam" id="PF00046">
    <property type="entry name" value="Homeodomain"/>
    <property type="match status" value="1"/>
</dbReference>
<dbReference type="FunFam" id="1.10.10.60:FF:000093">
    <property type="entry name" value="ALX homeobox protein 1"/>
    <property type="match status" value="1"/>
</dbReference>
<dbReference type="InterPro" id="IPR050649">
    <property type="entry name" value="Paired_Homeobox_TFs"/>
</dbReference>
<dbReference type="PROSITE" id="PS50071">
    <property type="entry name" value="HOMEOBOX_2"/>
    <property type="match status" value="1"/>
</dbReference>
<dbReference type="GO" id="GO:0005634">
    <property type="term" value="C:nucleus"/>
    <property type="evidence" value="ECO:0007669"/>
    <property type="project" value="UniProtKB-SubCell"/>
</dbReference>
<keyword evidence="6 9" id="KW-0371">Homeobox</keyword>
<dbReference type="AlphaFoldDB" id="A0A091ICN6"/>
<evidence type="ECO:0000259" key="11">
    <source>
        <dbReference type="PROSITE" id="PS50071"/>
    </source>
</evidence>
<proteinExistence type="inferred from homology"/>
<dbReference type="GO" id="GO:0000977">
    <property type="term" value="F:RNA polymerase II transcription regulatory region sequence-specific DNA binding"/>
    <property type="evidence" value="ECO:0007669"/>
    <property type="project" value="TreeGrafter"/>
</dbReference>
<evidence type="ECO:0000256" key="10">
    <source>
        <dbReference type="RuleBase" id="RU000682"/>
    </source>
</evidence>
<dbReference type="SMART" id="SM00389">
    <property type="entry name" value="HOX"/>
    <property type="match status" value="1"/>
</dbReference>
<organism evidence="12 13">
    <name type="scientific">Calypte anna</name>
    <name type="common">Anna's hummingbird</name>
    <name type="synonym">Archilochus anna</name>
    <dbReference type="NCBI Taxonomy" id="9244"/>
    <lineage>
        <taxon>Eukaryota</taxon>
        <taxon>Metazoa</taxon>
        <taxon>Chordata</taxon>
        <taxon>Craniata</taxon>
        <taxon>Vertebrata</taxon>
        <taxon>Euteleostomi</taxon>
        <taxon>Archelosauria</taxon>
        <taxon>Archosauria</taxon>
        <taxon>Dinosauria</taxon>
        <taxon>Saurischia</taxon>
        <taxon>Theropoda</taxon>
        <taxon>Coelurosauria</taxon>
        <taxon>Aves</taxon>
        <taxon>Neognathae</taxon>
        <taxon>Neoaves</taxon>
        <taxon>Strisores</taxon>
        <taxon>Apodiformes</taxon>
        <taxon>Trochilidae</taxon>
        <taxon>Calypte</taxon>
    </lineage>
</organism>
<accession>A0A091ICN6</accession>
<evidence type="ECO:0000256" key="2">
    <source>
        <dbReference type="ARBA" id="ARBA00005733"/>
    </source>
</evidence>
<comment type="subcellular location">
    <subcellularLocation>
        <location evidence="1 9 10">Nucleus</location>
    </subcellularLocation>
</comment>
<keyword evidence="5 9" id="KW-0238">DNA-binding</keyword>
<keyword evidence="3" id="KW-0217">Developmental protein</keyword>
<keyword evidence="4" id="KW-0805">Transcription regulation</keyword>
<dbReference type="Proteomes" id="UP000054308">
    <property type="component" value="Unassembled WGS sequence"/>
</dbReference>
<feature type="domain" description="Homeobox" evidence="11">
    <location>
        <begin position="2"/>
        <end position="62"/>
    </location>
</feature>
<evidence type="ECO:0000256" key="5">
    <source>
        <dbReference type="ARBA" id="ARBA00023125"/>
    </source>
</evidence>
<keyword evidence="13" id="KW-1185">Reference proteome</keyword>
<feature type="DNA-binding region" description="Homeobox" evidence="9">
    <location>
        <begin position="4"/>
        <end position="63"/>
    </location>
</feature>
<evidence type="ECO:0000256" key="4">
    <source>
        <dbReference type="ARBA" id="ARBA00023015"/>
    </source>
</evidence>
<dbReference type="CDD" id="cd00086">
    <property type="entry name" value="homeodomain"/>
    <property type="match status" value="1"/>
</dbReference>
<gene>
    <name evidence="12" type="ORF">N300_03676</name>
</gene>
<dbReference type="EMBL" id="KL218440">
    <property type="protein sequence ID" value="KFP05140.1"/>
    <property type="molecule type" value="Genomic_DNA"/>
</dbReference>
<feature type="non-terminal residue" evidence="12">
    <location>
        <position position="66"/>
    </location>
</feature>
<keyword evidence="8 9" id="KW-0539">Nucleus</keyword>
<evidence type="ECO:0000256" key="3">
    <source>
        <dbReference type="ARBA" id="ARBA00022473"/>
    </source>
</evidence>
<evidence type="ECO:0000313" key="12">
    <source>
        <dbReference type="EMBL" id="KFP05140.1"/>
    </source>
</evidence>
<protein>
    <submittedName>
        <fullName evidence="12">Homeobox protein aristaless-like 3</fullName>
    </submittedName>
</protein>
<dbReference type="InterPro" id="IPR017970">
    <property type="entry name" value="Homeobox_CS"/>
</dbReference>
<dbReference type="SUPFAM" id="SSF46689">
    <property type="entry name" value="Homeodomain-like"/>
    <property type="match status" value="1"/>
</dbReference>
<dbReference type="Gene3D" id="1.10.10.60">
    <property type="entry name" value="Homeodomain-like"/>
    <property type="match status" value="1"/>
</dbReference>
<dbReference type="PANTHER" id="PTHR24329">
    <property type="entry name" value="HOMEOBOX PROTEIN ARISTALESS"/>
    <property type="match status" value="1"/>
</dbReference>
<name>A0A091ICN6_CALAN</name>
<evidence type="ECO:0000256" key="9">
    <source>
        <dbReference type="PROSITE-ProRule" id="PRU00108"/>
    </source>
</evidence>
<dbReference type="InterPro" id="IPR009057">
    <property type="entry name" value="Homeodomain-like_sf"/>
</dbReference>
<dbReference type="PROSITE" id="PS00027">
    <property type="entry name" value="HOMEOBOX_1"/>
    <property type="match status" value="1"/>
</dbReference>
<dbReference type="GO" id="GO:0000981">
    <property type="term" value="F:DNA-binding transcription factor activity, RNA polymerase II-specific"/>
    <property type="evidence" value="ECO:0007669"/>
    <property type="project" value="InterPro"/>
</dbReference>
<evidence type="ECO:0000256" key="7">
    <source>
        <dbReference type="ARBA" id="ARBA00023163"/>
    </source>
</evidence>